<dbReference type="EMBL" id="SNZR01000011">
    <property type="protein sequence ID" value="TDR94019.1"/>
    <property type="molecule type" value="Genomic_DNA"/>
</dbReference>
<feature type="region of interest" description="Disordered" evidence="1">
    <location>
        <begin position="1"/>
        <end position="23"/>
    </location>
</feature>
<feature type="region of interest" description="Disordered" evidence="1">
    <location>
        <begin position="70"/>
        <end position="95"/>
    </location>
</feature>
<dbReference type="SUPFAM" id="SSF88713">
    <property type="entry name" value="Glycoside hydrolase/deacetylase"/>
    <property type="match status" value="1"/>
</dbReference>
<keyword evidence="2" id="KW-0472">Membrane</keyword>
<dbReference type="InterPro" id="IPR006837">
    <property type="entry name" value="Divergent_DAC"/>
</dbReference>
<dbReference type="InterPro" id="IPR011330">
    <property type="entry name" value="Glyco_hydro/deAcase_b/a-brl"/>
</dbReference>
<dbReference type="PANTHER" id="PTHR30105">
    <property type="entry name" value="UNCHARACTERIZED YIBQ-RELATED"/>
    <property type="match status" value="1"/>
</dbReference>
<evidence type="ECO:0000313" key="3">
    <source>
        <dbReference type="EMBL" id="TDR94019.1"/>
    </source>
</evidence>
<keyword evidence="2" id="KW-1133">Transmembrane helix</keyword>
<gene>
    <name evidence="3" type="ORF">EV668_1289</name>
</gene>
<dbReference type="Pfam" id="PF04748">
    <property type="entry name" value="Polysacc_deac_2"/>
    <property type="match status" value="1"/>
</dbReference>
<dbReference type="PANTHER" id="PTHR30105:SF2">
    <property type="entry name" value="DIVERGENT POLYSACCHARIDE DEACETYLASE SUPERFAMILY"/>
    <property type="match status" value="1"/>
</dbReference>
<evidence type="ECO:0000256" key="2">
    <source>
        <dbReference type="SAM" id="Phobius"/>
    </source>
</evidence>
<accession>A0A4V3DYU8</accession>
<evidence type="ECO:0008006" key="5">
    <source>
        <dbReference type="Google" id="ProtNLM"/>
    </source>
</evidence>
<dbReference type="AlphaFoldDB" id="A0A4V3DYU8"/>
<feature type="compositionally biased region" description="Low complexity" evidence="1">
    <location>
        <begin position="70"/>
        <end position="86"/>
    </location>
</feature>
<proteinExistence type="predicted"/>
<organism evidence="3 4">
    <name type="scientific">Enterovirga rhinocerotis</name>
    <dbReference type="NCBI Taxonomy" id="1339210"/>
    <lineage>
        <taxon>Bacteria</taxon>
        <taxon>Pseudomonadati</taxon>
        <taxon>Pseudomonadota</taxon>
        <taxon>Alphaproteobacteria</taxon>
        <taxon>Hyphomicrobiales</taxon>
        <taxon>Methylobacteriaceae</taxon>
        <taxon>Enterovirga</taxon>
    </lineage>
</organism>
<dbReference type="GO" id="GO:0005975">
    <property type="term" value="P:carbohydrate metabolic process"/>
    <property type="evidence" value="ECO:0007669"/>
    <property type="project" value="InterPro"/>
</dbReference>
<dbReference type="CDD" id="cd10936">
    <property type="entry name" value="CE4_DAC2"/>
    <property type="match status" value="1"/>
</dbReference>
<evidence type="ECO:0000313" key="4">
    <source>
        <dbReference type="Proteomes" id="UP000295122"/>
    </source>
</evidence>
<keyword evidence="4" id="KW-1185">Reference proteome</keyword>
<keyword evidence="2" id="KW-0812">Transmembrane</keyword>
<dbReference type="RefSeq" id="WP_133768966.1">
    <property type="nucleotide sequence ID" value="NZ_SNZR01000011.1"/>
</dbReference>
<protein>
    <recommendedName>
        <fullName evidence="5">Divergent polysaccharide deacetylase</fullName>
    </recommendedName>
</protein>
<reference evidence="3 4" key="1">
    <citation type="submission" date="2019-03" db="EMBL/GenBank/DDBJ databases">
        <title>Genomic Encyclopedia of Type Strains, Phase IV (KMG-IV): sequencing the most valuable type-strain genomes for metagenomic binning, comparative biology and taxonomic classification.</title>
        <authorList>
            <person name="Goeker M."/>
        </authorList>
    </citation>
    <scope>NUCLEOTIDE SEQUENCE [LARGE SCALE GENOMIC DNA]</scope>
    <source>
        <strain evidence="3 4">DSM 25903</strain>
    </source>
</reference>
<dbReference type="OrthoDB" id="9784811at2"/>
<comment type="caution">
    <text evidence="3">The sequence shown here is derived from an EMBL/GenBank/DDBJ whole genome shotgun (WGS) entry which is preliminary data.</text>
</comment>
<sequence length="399" mass="41650">MTAAPDDLTRPLGLNRPKRGSRRPVGRIAGVALGIALAGLIAVFLGSAIYGDPRGGRPVARTEIVVRGPAEAAPAAQQPAARPDQMPGRRDAGTVEADSGVHVVRGGGAEAPPAIVVAVPDAVSRRLPATPDLRLVEESRHGALPRIGPDGARAIEVYARPEGELPGGRQPLGRIALVVGGLGLSRTATEEAISRLPPAVTLAFAPYGLDLARESRRARDAGHEIMLQIPMEPFDYPDSDPGPRTLMAGSKSSENAENLRWAMGRFTGYVGLMNYMGGKLTADDKALQPILREAGQRGLGILDDGSSSRSRIGILAGETRSGRADVVVDAVPRADLIDAALGRLETLALSGKLAVATASALPVTIERIARWSETLEARGILLVPATAALGGQRRESASR</sequence>
<dbReference type="Gene3D" id="3.20.20.370">
    <property type="entry name" value="Glycoside hydrolase/deacetylase"/>
    <property type="match status" value="1"/>
</dbReference>
<feature type="transmembrane region" description="Helical" evidence="2">
    <location>
        <begin position="28"/>
        <end position="50"/>
    </location>
</feature>
<dbReference type="Proteomes" id="UP000295122">
    <property type="component" value="Unassembled WGS sequence"/>
</dbReference>
<name>A0A4V3DYU8_9HYPH</name>
<evidence type="ECO:0000256" key="1">
    <source>
        <dbReference type="SAM" id="MobiDB-lite"/>
    </source>
</evidence>